<evidence type="ECO:0000256" key="4">
    <source>
        <dbReference type="ARBA" id="ARBA00022741"/>
    </source>
</evidence>
<evidence type="ECO:0000259" key="10">
    <source>
        <dbReference type="Pfam" id="PF03727"/>
    </source>
</evidence>
<dbReference type="InterPro" id="IPR019807">
    <property type="entry name" value="Hexokinase_BS"/>
</dbReference>
<dbReference type="GeneID" id="37029160"/>
<dbReference type="GO" id="GO:0008865">
    <property type="term" value="F:fructokinase activity"/>
    <property type="evidence" value="ECO:0007669"/>
    <property type="project" value="TreeGrafter"/>
</dbReference>
<proteinExistence type="inferred from homology"/>
<keyword evidence="7 8" id="KW-0324">Glycolysis</keyword>
<dbReference type="GO" id="GO:0005829">
    <property type="term" value="C:cytosol"/>
    <property type="evidence" value="ECO:0007669"/>
    <property type="project" value="TreeGrafter"/>
</dbReference>
<dbReference type="Pfam" id="PF03727">
    <property type="entry name" value="Hexokinase_2"/>
    <property type="match status" value="1"/>
</dbReference>
<evidence type="ECO:0000256" key="7">
    <source>
        <dbReference type="ARBA" id="ARBA00023152"/>
    </source>
</evidence>
<organism evidence="11 12">
    <name type="scientific">Jaminaea rosea</name>
    <dbReference type="NCBI Taxonomy" id="1569628"/>
    <lineage>
        <taxon>Eukaryota</taxon>
        <taxon>Fungi</taxon>
        <taxon>Dikarya</taxon>
        <taxon>Basidiomycota</taxon>
        <taxon>Ustilaginomycotina</taxon>
        <taxon>Exobasidiomycetes</taxon>
        <taxon>Microstromatales</taxon>
        <taxon>Microstromatales incertae sedis</taxon>
        <taxon>Jaminaea</taxon>
    </lineage>
</organism>
<keyword evidence="4 8" id="KW-0547">Nucleotide-binding</keyword>
<dbReference type="OrthoDB" id="419537at2759"/>
<dbReference type="GO" id="GO:0004340">
    <property type="term" value="F:glucokinase activity"/>
    <property type="evidence" value="ECO:0007669"/>
    <property type="project" value="TreeGrafter"/>
</dbReference>
<evidence type="ECO:0000256" key="6">
    <source>
        <dbReference type="ARBA" id="ARBA00022840"/>
    </source>
</evidence>
<dbReference type="GO" id="GO:0001678">
    <property type="term" value="P:intracellular glucose homeostasis"/>
    <property type="evidence" value="ECO:0007669"/>
    <property type="project" value="InterPro"/>
</dbReference>
<dbReference type="Gene3D" id="3.40.367.20">
    <property type="match status" value="1"/>
</dbReference>
<evidence type="ECO:0000256" key="5">
    <source>
        <dbReference type="ARBA" id="ARBA00022777"/>
    </source>
</evidence>
<evidence type="ECO:0000256" key="1">
    <source>
        <dbReference type="ARBA" id="ARBA00004888"/>
    </source>
</evidence>
<dbReference type="PRINTS" id="PR00475">
    <property type="entry name" value="HEXOKINASE"/>
</dbReference>
<dbReference type="Pfam" id="PF00349">
    <property type="entry name" value="Hexokinase_1"/>
    <property type="match status" value="1"/>
</dbReference>
<dbReference type="STRING" id="1569628.A0A316V1C6"/>
<keyword evidence="6 8" id="KW-0067">ATP-binding</keyword>
<comment type="pathway">
    <text evidence="1">Carbohydrate degradation; glycolysis; D-glyceraldehyde 3-phosphate and glycerone phosphate from D-glucose: step 1/4.</text>
</comment>
<dbReference type="InterPro" id="IPR022672">
    <property type="entry name" value="Hexokinase_N"/>
</dbReference>
<dbReference type="Gene3D" id="3.30.420.40">
    <property type="match status" value="1"/>
</dbReference>
<dbReference type="GO" id="GO:0006006">
    <property type="term" value="P:glucose metabolic process"/>
    <property type="evidence" value="ECO:0007669"/>
    <property type="project" value="TreeGrafter"/>
</dbReference>
<protein>
    <recommendedName>
        <fullName evidence="8">Phosphotransferase</fullName>
        <ecNumber evidence="8">2.7.1.-</ecNumber>
    </recommendedName>
</protein>
<dbReference type="PROSITE" id="PS51748">
    <property type="entry name" value="HEXOKINASE_2"/>
    <property type="match status" value="1"/>
</dbReference>
<dbReference type="PANTHER" id="PTHR19443">
    <property type="entry name" value="HEXOKINASE"/>
    <property type="match status" value="1"/>
</dbReference>
<dbReference type="AlphaFoldDB" id="A0A316V1C6"/>
<dbReference type="PANTHER" id="PTHR19443:SF30">
    <property type="entry name" value="GLUCOKINASE-1-RELATED"/>
    <property type="match status" value="1"/>
</dbReference>
<dbReference type="GO" id="GO:0006096">
    <property type="term" value="P:glycolytic process"/>
    <property type="evidence" value="ECO:0007669"/>
    <property type="project" value="UniProtKB-UniPathway"/>
</dbReference>
<dbReference type="FunFam" id="3.30.420.40:FF:000034">
    <property type="entry name" value="Phosphotransferase"/>
    <property type="match status" value="1"/>
</dbReference>
<dbReference type="UniPathway" id="UPA00109">
    <property type="reaction ID" value="UER00180"/>
</dbReference>
<accession>A0A316V1C6</accession>
<keyword evidence="12" id="KW-1185">Reference proteome</keyword>
<dbReference type="InterPro" id="IPR022673">
    <property type="entry name" value="Hexokinase_C"/>
</dbReference>
<evidence type="ECO:0000313" key="11">
    <source>
        <dbReference type="EMBL" id="PWN29215.1"/>
    </source>
</evidence>
<evidence type="ECO:0000313" key="12">
    <source>
        <dbReference type="Proteomes" id="UP000245884"/>
    </source>
</evidence>
<dbReference type="GO" id="GO:0005739">
    <property type="term" value="C:mitochondrion"/>
    <property type="evidence" value="ECO:0007669"/>
    <property type="project" value="TreeGrafter"/>
</dbReference>
<keyword evidence="5 8" id="KW-0418">Kinase</keyword>
<reference evidence="11 12" key="1">
    <citation type="journal article" date="2018" name="Mol. Biol. Evol.">
        <title>Broad Genomic Sampling Reveals a Smut Pathogenic Ancestry of the Fungal Clade Ustilaginomycotina.</title>
        <authorList>
            <person name="Kijpornyongpan T."/>
            <person name="Mondo S.J."/>
            <person name="Barry K."/>
            <person name="Sandor L."/>
            <person name="Lee J."/>
            <person name="Lipzen A."/>
            <person name="Pangilinan J."/>
            <person name="LaButti K."/>
            <person name="Hainaut M."/>
            <person name="Henrissat B."/>
            <person name="Grigoriev I.V."/>
            <person name="Spatafora J.W."/>
            <person name="Aime M.C."/>
        </authorList>
    </citation>
    <scope>NUCLEOTIDE SEQUENCE [LARGE SCALE GENOMIC DNA]</scope>
    <source>
        <strain evidence="11 12">MCA 5214</strain>
    </source>
</reference>
<comment type="similarity">
    <text evidence="2 8">Belongs to the hexokinase family.</text>
</comment>
<feature type="domain" description="Hexokinase N-terminal" evidence="9">
    <location>
        <begin position="14"/>
        <end position="208"/>
    </location>
</feature>
<dbReference type="SUPFAM" id="SSF53067">
    <property type="entry name" value="Actin-like ATPase domain"/>
    <property type="match status" value="2"/>
</dbReference>
<evidence type="ECO:0000256" key="2">
    <source>
        <dbReference type="ARBA" id="ARBA00009225"/>
    </source>
</evidence>
<sequence>MPAAVKRTLEQALSGIEGEFSLDTSALNALVGRFHELMDYGLANTGADMAMIPSFVTGVPDGSETGTYLALDLGGTNLRVCAVKLNGDGTFKMTQEKYKVSDTLKQGPIAHLMDYIASSVDTFLTDNAASSAEGLDELNMGFTFSFPVEQTAIDRGQLIKWTKGFNCPDAPGKDVIQLLQAALDRKHIKVKVNALVNDTVGALLAHAYQSGGAFIGAIYGTGTNGAYVADIDDVKKLTIHGDSKPSHMLINTEWGGFDDDAQSRHEGAGLWVTSYDNYVDRTAIRPRHHCFEKMISGMYLGEVCRAVMISLIDRLLLFGGYSSTGMNTQYGFDTAYVSAVLADKDDTASKESATRKILVGTMGLKEEVVSAKDVEAVRRICSIVAIRAARLSAVPIAATIRHTGEDKKQGGKEIKVGVDGSVVEFLPGFKEEMSAGLVEMLGKETAGRIQLGYARDGSGVGAALCSLMAFKQQQAGHVLTS</sequence>
<dbReference type="Proteomes" id="UP000245884">
    <property type="component" value="Unassembled WGS sequence"/>
</dbReference>
<dbReference type="PROSITE" id="PS00378">
    <property type="entry name" value="HEXOKINASE_1"/>
    <property type="match status" value="1"/>
</dbReference>
<dbReference type="EC" id="2.7.1.-" evidence="8"/>
<dbReference type="RefSeq" id="XP_025363827.1">
    <property type="nucleotide sequence ID" value="XM_025507337.1"/>
</dbReference>
<evidence type="ECO:0000256" key="3">
    <source>
        <dbReference type="ARBA" id="ARBA00022679"/>
    </source>
</evidence>
<name>A0A316V1C6_9BASI</name>
<evidence type="ECO:0000256" key="8">
    <source>
        <dbReference type="RuleBase" id="RU362007"/>
    </source>
</evidence>
<evidence type="ECO:0000259" key="9">
    <source>
        <dbReference type="Pfam" id="PF00349"/>
    </source>
</evidence>
<gene>
    <name evidence="11" type="ORF">BDZ90DRAFT_238321</name>
</gene>
<dbReference type="InterPro" id="IPR043129">
    <property type="entry name" value="ATPase_NBD"/>
</dbReference>
<keyword evidence="3 8" id="KW-0808">Transferase</keyword>
<dbReference type="GO" id="GO:0005524">
    <property type="term" value="F:ATP binding"/>
    <property type="evidence" value="ECO:0007669"/>
    <property type="project" value="UniProtKB-UniRule"/>
</dbReference>
<dbReference type="EMBL" id="KZ819664">
    <property type="protein sequence ID" value="PWN29215.1"/>
    <property type="molecule type" value="Genomic_DNA"/>
</dbReference>
<feature type="domain" description="Hexokinase C-terminal" evidence="10">
    <location>
        <begin position="215"/>
        <end position="467"/>
    </location>
</feature>
<dbReference type="InterPro" id="IPR001312">
    <property type="entry name" value="Hexokinase"/>
</dbReference>
<dbReference type="GO" id="GO:0005536">
    <property type="term" value="F:D-glucose binding"/>
    <property type="evidence" value="ECO:0007669"/>
    <property type="project" value="InterPro"/>
</dbReference>